<feature type="compositionally biased region" description="Basic and acidic residues" evidence="5">
    <location>
        <begin position="1028"/>
        <end position="1051"/>
    </location>
</feature>
<dbReference type="GO" id="GO:0035091">
    <property type="term" value="F:phosphatidylinositol binding"/>
    <property type="evidence" value="ECO:0007669"/>
    <property type="project" value="TreeGrafter"/>
</dbReference>
<dbReference type="Pfam" id="PF00595">
    <property type="entry name" value="PDZ"/>
    <property type="match status" value="3"/>
</dbReference>
<feature type="compositionally biased region" description="Polar residues" evidence="5">
    <location>
        <begin position="190"/>
        <end position="207"/>
    </location>
</feature>
<dbReference type="CDD" id="cd23059">
    <property type="entry name" value="PDZ3_Par3-like"/>
    <property type="match status" value="1"/>
</dbReference>
<dbReference type="GeneID" id="117646294"/>
<dbReference type="GO" id="GO:0005938">
    <property type="term" value="C:cell cortex"/>
    <property type="evidence" value="ECO:0007669"/>
    <property type="project" value="TreeGrafter"/>
</dbReference>
<dbReference type="FunCoup" id="A0A6P8YZF0">
    <property type="interactions" value="468"/>
</dbReference>
<proteinExistence type="inferred from homology"/>
<dbReference type="GO" id="GO:0008104">
    <property type="term" value="P:intracellular protein localization"/>
    <property type="evidence" value="ECO:0007669"/>
    <property type="project" value="TreeGrafter"/>
</dbReference>
<sequence>MKVTVCFGPVRVVVPCGHGDILVKDLVQQATVRYKKASGKAPDTWVSVHAVSSAEGGLLDPDDRLVDVADDRETLTATFEEAGSDHPGGHTGGDGASGSSVGTGSPDIFHGSERFGTCGLGGLGRTDIEVTGEQVSGLQLQVRRGSEPALNQLPEGLDRLDRVPSSTLPPPCQRKAASKRWSAAPIIMETSETSPLSKAAKATTNGHAGSPLGSPGSLDWEDEERDAQPLQRDAQRDAQRESHLRPPAYGRFSRDGSNRLSMQFLGESAGGLRWCDAAERVAMASLPAMGSGSLSLPRDHRRKEPLGQANHADNADGHGHGDRDSTELVVLRSEAGPLGIHVVPDYDHLGKERGLLVQGIEPGGRVDRDHRLQVYDRIIEINGKNLLNMPFHTVQDIFKDSLRSPELRLRVVKHRSSIANYTKKPPPPVFPRSSSDKENIAMVETEERLVGMQTKVATVSSTKKLPTNGTNNGGPGSSGTLVRNTATAILAANTRRMGRKVAIELTKGPHGLGFSITTRDNPAGGNCPIYIKNILPKGAAVEDGRLRPGDRLLEVNGVEMTGKTQAEAVTVLRNAPAGSVVHIVVSRQDDTNATGSSPQSNYTESSPESSEELSNSPSQPANSSNESQDSNKSSSSEKAIHITNGYHKNHEKSGEDSLIYPWKHKEILQFDIPVHDTEKAGLGVSVKGKTSANQSVSNSQAASYDLGIFVKSVLHGGAASRDGRLRTNDQLLNVNGVSLLNQSNADAMETLRRAMLHTEGPIPGVITLTIARRTGAPSPSAPSSSTKESLISKGIEVNGKHDDTCTPDNSGTSENSDNTVIFLPYKDHNRVIDGGLDRSLDCSLDKSLDCVSMRNPVLDRLTGHTQSARHNESYYRATHDTSTWNTTALLAGGSSPIDRHHGHLNSPTVNPSNAEMIIIEESPTYGTQQPHTNRGRRGEGEDSRRPSVTSQQSQPNKVGPQLQHQQSQQSEQSNTSEPHGDVTYASQLSLDDAAGFSRDAFGRQSMSEKRHATLDAKSTDTYQRNKKIREEREKREKSGSSDHDTSNEGRHKIQKATAMLRGISVESVTSVLQAHEASEYSGERKKFELGPSLGMKKSSSLESLQTMVQEIQMQEDGDPAYTYRNAQGAVRVIRGRGCNESFRAAVDRSYEAPFASASADLRDRMETLAEEDGVAVDVRDVHAPPAFACARGAPRQSSLNAMDAKNKLGKKKPGLLKGIGSMFRFGKHRKPSDLDCEMDMDDPIGEMEAARRAAQDEQQRIQEQYRRLLQRQQQQQQHQQQQQQQQETASVNGSDYGHTGHNNHQSSQQHMNHHHHHHHHHQQQQHVSSSHSHHSQQSHSGGVGGSSSEGSPGEAGQSRTQRIHQLRAQHQRRHVERRGQYPLDEREERYEQAIQQRVDQPYQHQKHKPTVHPCPSPGAYDLYGEMTRPGSRVGITDPTQHFSHYVNYDEIQQHLNRRQQHYHSQRRDNRESHQRPVSNFYEYESVQAVMRANQHRMMDNGNTNSLPRRSPQNGGPSPQGQHNSRPQGGSHRLFSTYGPVNGSSFHHGPVNGTSGIRQGPFVTHVTIREASHTPGSKV</sequence>
<dbReference type="Proteomes" id="UP000515158">
    <property type="component" value="Unplaced"/>
</dbReference>
<dbReference type="Gene3D" id="2.30.42.10">
    <property type="match status" value="3"/>
</dbReference>
<evidence type="ECO:0000256" key="5">
    <source>
        <dbReference type="SAM" id="MobiDB-lite"/>
    </source>
</evidence>
<dbReference type="GO" id="GO:0016324">
    <property type="term" value="C:apical plasma membrane"/>
    <property type="evidence" value="ECO:0007669"/>
    <property type="project" value="TreeGrafter"/>
</dbReference>
<dbReference type="SUPFAM" id="SSF50156">
    <property type="entry name" value="PDZ domain-like"/>
    <property type="match status" value="3"/>
</dbReference>
<dbReference type="Gene3D" id="3.10.20.90">
    <property type="entry name" value="Phosphatidylinositol 3-kinase Catalytic Subunit, Chain A, domain 1"/>
    <property type="match status" value="1"/>
</dbReference>
<feature type="region of interest" description="Disordered" evidence="5">
    <location>
        <begin position="921"/>
        <end position="982"/>
    </location>
</feature>
<reference evidence="8" key="1">
    <citation type="submission" date="2025-08" db="UniProtKB">
        <authorList>
            <consortium name="RefSeq"/>
        </authorList>
    </citation>
    <scope>IDENTIFICATION</scope>
    <source>
        <tissue evidence="8">Total insect</tissue>
    </source>
</reference>
<dbReference type="RefSeq" id="XP_034243045.1">
    <property type="nucleotide sequence ID" value="XM_034387154.1"/>
</dbReference>
<evidence type="ECO:0000256" key="4">
    <source>
        <dbReference type="ARBA" id="ARBA00023306"/>
    </source>
</evidence>
<protein>
    <submittedName>
        <fullName evidence="8">Partitioning defective 3 homolog</fullName>
    </submittedName>
</protein>
<feature type="domain" description="PDZ" evidence="6">
    <location>
        <begin position="671"/>
        <end position="754"/>
    </location>
</feature>
<dbReference type="InterPro" id="IPR036034">
    <property type="entry name" value="PDZ_sf"/>
</dbReference>
<gene>
    <name evidence="8" type="primary">LOC117646294</name>
</gene>
<evidence type="ECO:0000256" key="3">
    <source>
        <dbReference type="ARBA" id="ARBA00022737"/>
    </source>
</evidence>
<feature type="domain" description="PDZ" evidence="6">
    <location>
        <begin position="327"/>
        <end position="413"/>
    </location>
</feature>
<feature type="compositionally biased region" description="Basic residues" evidence="5">
    <location>
        <begin position="1311"/>
        <end position="1323"/>
    </location>
</feature>
<dbReference type="SMART" id="SM00228">
    <property type="entry name" value="PDZ"/>
    <property type="match status" value="3"/>
</dbReference>
<evidence type="ECO:0000313" key="7">
    <source>
        <dbReference type="Proteomes" id="UP000515158"/>
    </source>
</evidence>
<feature type="region of interest" description="Disordered" evidence="5">
    <location>
        <begin position="139"/>
        <end position="256"/>
    </location>
</feature>
<feature type="compositionally biased region" description="Basic and acidic residues" evidence="5">
    <location>
        <begin position="936"/>
        <end position="945"/>
    </location>
</feature>
<dbReference type="CTD" id="32703"/>
<feature type="region of interest" description="Disordered" evidence="5">
    <location>
        <begin position="1497"/>
        <end position="1558"/>
    </location>
</feature>
<dbReference type="PROSITE" id="PS50106">
    <property type="entry name" value="PDZ"/>
    <property type="match status" value="3"/>
</dbReference>
<feature type="compositionally biased region" description="Basic and acidic residues" evidence="5">
    <location>
        <begin position="313"/>
        <end position="324"/>
    </location>
</feature>
<evidence type="ECO:0000256" key="2">
    <source>
        <dbReference type="ARBA" id="ARBA00022618"/>
    </source>
</evidence>
<feature type="region of interest" description="Disordered" evidence="5">
    <location>
        <begin position="1268"/>
        <end position="1386"/>
    </location>
</feature>
<feature type="compositionally biased region" description="Basic and acidic residues" evidence="5">
    <location>
        <begin position="1006"/>
        <end position="1018"/>
    </location>
</feature>
<dbReference type="OrthoDB" id="6264899at2759"/>
<keyword evidence="3" id="KW-0677">Repeat</keyword>
<dbReference type="InterPro" id="IPR052213">
    <property type="entry name" value="PAR3"/>
</dbReference>
<feature type="compositionally biased region" description="Low complexity" evidence="5">
    <location>
        <begin position="961"/>
        <end position="973"/>
    </location>
</feature>
<dbReference type="KEGG" id="tpal:117646294"/>
<dbReference type="FunFam" id="2.30.42.10:FF:000011">
    <property type="entry name" value="partitioning defective 3 homolog isoform X1"/>
    <property type="match status" value="1"/>
</dbReference>
<evidence type="ECO:0000256" key="1">
    <source>
        <dbReference type="ARBA" id="ARBA00005358"/>
    </source>
</evidence>
<name>A0A6P8YZF0_THRPL</name>
<dbReference type="GO" id="GO:0051660">
    <property type="term" value="P:establishment of centrosome localization"/>
    <property type="evidence" value="ECO:0007669"/>
    <property type="project" value="TreeGrafter"/>
</dbReference>
<feature type="compositionally biased region" description="Basic and acidic residues" evidence="5">
    <location>
        <begin position="233"/>
        <end position="244"/>
    </location>
</feature>
<dbReference type="GO" id="GO:0007155">
    <property type="term" value="P:cell adhesion"/>
    <property type="evidence" value="ECO:0007669"/>
    <property type="project" value="TreeGrafter"/>
</dbReference>
<keyword evidence="2" id="KW-0132">Cell division</keyword>
<feature type="region of interest" description="Disordered" evidence="5">
    <location>
        <begin position="1456"/>
        <end position="1480"/>
    </location>
</feature>
<feature type="compositionally biased region" description="Basic and acidic residues" evidence="5">
    <location>
        <begin position="1465"/>
        <end position="1474"/>
    </location>
</feature>
<feature type="domain" description="PDZ" evidence="6">
    <location>
        <begin position="502"/>
        <end position="587"/>
    </location>
</feature>
<dbReference type="GO" id="GO:0005912">
    <property type="term" value="C:adherens junction"/>
    <property type="evidence" value="ECO:0007669"/>
    <property type="project" value="TreeGrafter"/>
</dbReference>
<dbReference type="GO" id="GO:0051301">
    <property type="term" value="P:cell division"/>
    <property type="evidence" value="ECO:0007669"/>
    <property type="project" value="UniProtKB-KW"/>
</dbReference>
<feature type="region of interest" description="Disordered" evidence="5">
    <location>
        <begin position="1001"/>
        <end position="1051"/>
    </location>
</feature>
<feature type="region of interest" description="Disordered" evidence="5">
    <location>
        <begin position="79"/>
        <end position="108"/>
    </location>
</feature>
<dbReference type="InterPro" id="IPR001478">
    <property type="entry name" value="PDZ"/>
</dbReference>
<feature type="compositionally biased region" description="Basic residues" evidence="5">
    <location>
        <begin position="1361"/>
        <end position="1376"/>
    </location>
</feature>
<comment type="similarity">
    <text evidence="1">Belongs to the PAR3 family.</text>
</comment>
<dbReference type="InterPro" id="IPR021922">
    <property type="entry name" value="Par3/HAL_N"/>
</dbReference>
<feature type="region of interest" description="Disordered" evidence="5">
    <location>
        <begin position="289"/>
        <end position="324"/>
    </location>
</feature>
<dbReference type="GO" id="GO:0000226">
    <property type="term" value="P:microtubule cytoskeleton organization"/>
    <property type="evidence" value="ECO:0007669"/>
    <property type="project" value="TreeGrafter"/>
</dbReference>
<feature type="region of interest" description="Disordered" evidence="5">
    <location>
        <begin position="588"/>
        <end position="637"/>
    </location>
</feature>
<dbReference type="InParanoid" id="A0A6P8YZF0"/>
<feature type="compositionally biased region" description="Basic and acidic residues" evidence="5">
    <location>
        <begin position="1377"/>
        <end position="1386"/>
    </location>
</feature>
<dbReference type="GO" id="GO:0043296">
    <property type="term" value="C:apical junction complex"/>
    <property type="evidence" value="ECO:0007669"/>
    <property type="project" value="TreeGrafter"/>
</dbReference>
<accession>A0A6P8YZF0</accession>
<dbReference type="GO" id="GO:0045197">
    <property type="term" value="P:establishment or maintenance of epithelial cell apical/basal polarity"/>
    <property type="evidence" value="ECO:0007669"/>
    <property type="project" value="TreeGrafter"/>
</dbReference>
<feature type="compositionally biased region" description="Low complexity" evidence="5">
    <location>
        <begin position="604"/>
        <end position="636"/>
    </location>
</feature>
<keyword evidence="4" id="KW-0131">Cell cycle</keyword>
<feature type="compositionally biased region" description="Polar residues" evidence="5">
    <location>
        <begin position="1500"/>
        <end position="1527"/>
    </location>
</feature>
<dbReference type="GO" id="GO:0030010">
    <property type="term" value="P:establishment of cell polarity"/>
    <property type="evidence" value="ECO:0007669"/>
    <property type="project" value="TreeGrafter"/>
</dbReference>
<feature type="compositionally biased region" description="Polar residues" evidence="5">
    <location>
        <begin position="946"/>
        <end position="956"/>
    </location>
</feature>
<dbReference type="Pfam" id="PF12053">
    <property type="entry name" value="Par3_HAL_N_term"/>
    <property type="match status" value="1"/>
</dbReference>
<feature type="compositionally biased region" description="Low complexity" evidence="5">
    <location>
        <begin position="1300"/>
        <end position="1310"/>
    </location>
</feature>
<dbReference type="PANTHER" id="PTHR16484:SF17">
    <property type="entry name" value="BAZOOKA, ISOFORM B"/>
    <property type="match status" value="1"/>
</dbReference>
<feature type="region of interest" description="Disordered" evidence="5">
    <location>
        <begin position="797"/>
        <end position="817"/>
    </location>
</feature>
<organism evidence="8">
    <name type="scientific">Thrips palmi</name>
    <name type="common">Melon thrips</name>
    <dbReference type="NCBI Taxonomy" id="161013"/>
    <lineage>
        <taxon>Eukaryota</taxon>
        <taxon>Metazoa</taxon>
        <taxon>Ecdysozoa</taxon>
        <taxon>Arthropoda</taxon>
        <taxon>Hexapoda</taxon>
        <taxon>Insecta</taxon>
        <taxon>Pterygota</taxon>
        <taxon>Neoptera</taxon>
        <taxon>Paraneoptera</taxon>
        <taxon>Thysanoptera</taxon>
        <taxon>Terebrantia</taxon>
        <taxon>Thripoidea</taxon>
        <taxon>Thripidae</taxon>
        <taxon>Thrips</taxon>
    </lineage>
</organism>
<feature type="compositionally biased region" description="Polar residues" evidence="5">
    <location>
        <begin position="806"/>
        <end position="817"/>
    </location>
</feature>
<dbReference type="PANTHER" id="PTHR16484">
    <property type="entry name" value="PARTITIONING DEFECTIVE 3 RELATED"/>
    <property type="match status" value="1"/>
</dbReference>
<evidence type="ECO:0000313" key="8">
    <source>
        <dbReference type="RefSeq" id="XP_034243045.1"/>
    </source>
</evidence>
<feature type="compositionally biased region" description="Polar residues" evidence="5">
    <location>
        <begin position="591"/>
        <end position="603"/>
    </location>
</feature>
<feature type="compositionally biased region" description="Low complexity" evidence="5">
    <location>
        <begin position="1270"/>
        <end position="1287"/>
    </location>
</feature>
<keyword evidence="7" id="KW-1185">Reference proteome</keyword>
<dbReference type="CDD" id="cd23058">
    <property type="entry name" value="PDZ2_Par3-like"/>
    <property type="match status" value="1"/>
</dbReference>
<evidence type="ECO:0000259" key="6">
    <source>
        <dbReference type="PROSITE" id="PS50106"/>
    </source>
</evidence>